<dbReference type="Pfam" id="PF00501">
    <property type="entry name" value="AMP-binding"/>
    <property type="match status" value="1"/>
</dbReference>
<dbReference type="EC" id="6.2.1.3" evidence="2"/>
<proteinExistence type="predicted"/>
<reference evidence="2 3" key="2">
    <citation type="submission" date="2015-01" db="EMBL/GenBank/DDBJ databases">
        <authorList>
            <consortium name="NBRP consortium"/>
            <person name="Sawabe T."/>
            <person name="Meirelles P."/>
            <person name="Feng G."/>
            <person name="Sayaka M."/>
            <person name="Hattori M."/>
            <person name="Ohkuma M."/>
        </authorList>
    </citation>
    <scope>NUCLEOTIDE SEQUENCE [LARGE SCALE GENOMIC DNA]</scope>
    <source>
        <strain evidence="3">JCM 19241</strain>
    </source>
</reference>
<reference evidence="2 3" key="1">
    <citation type="submission" date="2015-01" db="EMBL/GenBank/DDBJ databases">
        <title>Vibrio sp. C94 JCM 19241 whole genome shotgun sequence.</title>
        <authorList>
            <person name="Sawabe T."/>
            <person name="Meirelles P."/>
            <person name="Feng G."/>
            <person name="Sayaka M."/>
            <person name="Hattori M."/>
            <person name="Ohkuma M."/>
        </authorList>
    </citation>
    <scope>NUCLEOTIDE SEQUENCE [LARGE SCALE GENOMIC DNA]</scope>
    <source>
        <strain evidence="3">JCM 19241</strain>
    </source>
</reference>
<dbReference type="Proteomes" id="UP000031666">
    <property type="component" value="Unassembled WGS sequence"/>
</dbReference>
<dbReference type="InterPro" id="IPR042099">
    <property type="entry name" value="ANL_N_sf"/>
</dbReference>
<feature type="domain" description="AMP-dependent synthetase/ligase" evidence="1">
    <location>
        <begin position="2"/>
        <end position="51"/>
    </location>
</feature>
<dbReference type="AlphaFoldDB" id="A0A0B8QN94"/>
<evidence type="ECO:0000313" key="2">
    <source>
        <dbReference type="EMBL" id="GAM78487.1"/>
    </source>
</evidence>
<evidence type="ECO:0000259" key="1">
    <source>
        <dbReference type="Pfam" id="PF00501"/>
    </source>
</evidence>
<comment type="caution">
    <text evidence="2">The sequence shown here is derived from an EMBL/GenBank/DDBJ whole genome shotgun (WGS) entry which is preliminary data.</text>
</comment>
<dbReference type="STRING" id="1481914.JCM19241_3825"/>
<gene>
    <name evidence="2" type="ORF">JCM19241_3825</name>
</gene>
<name>A0A0B8QN94_9VIBR</name>
<dbReference type="Gene3D" id="3.40.50.12780">
    <property type="entry name" value="N-terminal domain of ligase-like"/>
    <property type="match status" value="1"/>
</dbReference>
<organism evidence="2 3">
    <name type="scientific">Vibrio ishigakensis</name>
    <dbReference type="NCBI Taxonomy" id="1481914"/>
    <lineage>
        <taxon>Bacteria</taxon>
        <taxon>Pseudomonadati</taxon>
        <taxon>Pseudomonadota</taxon>
        <taxon>Gammaproteobacteria</taxon>
        <taxon>Vibrionales</taxon>
        <taxon>Vibrionaceae</taxon>
        <taxon>Vibrio</taxon>
    </lineage>
</organism>
<sequence>MALKFAQSLREMGLQPRDKVAFISKNCVEWFITDLALMLGDYISVPVFPTAGLILSITVSNTVKVRFSLRVNWMTLQPPLK</sequence>
<dbReference type="EMBL" id="BBSC01000014">
    <property type="protein sequence ID" value="GAM78487.1"/>
    <property type="molecule type" value="Genomic_DNA"/>
</dbReference>
<accession>A0A0B8QN94</accession>
<dbReference type="GO" id="GO:0004467">
    <property type="term" value="F:long-chain fatty acid-CoA ligase activity"/>
    <property type="evidence" value="ECO:0007669"/>
    <property type="project" value="UniProtKB-EC"/>
</dbReference>
<protein>
    <submittedName>
        <fullName evidence="2">Long-chain-fatty-acid-CoA ligase</fullName>
        <ecNumber evidence="2">6.2.1.3</ecNumber>
    </submittedName>
</protein>
<keyword evidence="2" id="KW-0436">Ligase</keyword>
<evidence type="ECO:0000313" key="3">
    <source>
        <dbReference type="Proteomes" id="UP000031666"/>
    </source>
</evidence>
<dbReference type="SUPFAM" id="SSF56801">
    <property type="entry name" value="Acetyl-CoA synthetase-like"/>
    <property type="match status" value="1"/>
</dbReference>
<dbReference type="InterPro" id="IPR000873">
    <property type="entry name" value="AMP-dep_synth/lig_dom"/>
</dbReference>